<dbReference type="Proteomes" id="UP001596422">
    <property type="component" value="Unassembled WGS sequence"/>
</dbReference>
<keyword evidence="3" id="KW-1185">Reference proteome</keyword>
<evidence type="ECO:0000313" key="3">
    <source>
        <dbReference type="Proteomes" id="UP001596422"/>
    </source>
</evidence>
<comment type="caution">
    <text evidence="2">The sequence shown here is derived from an EMBL/GenBank/DDBJ whole genome shotgun (WGS) entry which is preliminary data.</text>
</comment>
<name>A0ABW2A604_9GAMM</name>
<organism evidence="2 3">
    <name type="scientific">Marinobacterium aestuariivivens</name>
    <dbReference type="NCBI Taxonomy" id="1698799"/>
    <lineage>
        <taxon>Bacteria</taxon>
        <taxon>Pseudomonadati</taxon>
        <taxon>Pseudomonadota</taxon>
        <taxon>Gammaproteobacteria</taxon>
        <taxon>Oceanospirillales</taxon>
        <taxon>Oceanospirillaceae</taxon>
        <taxon>Marinobacterium</taxon>
    </lineage>
</organism>
<evidence type="ECO:0000313" key="2">
    <source>
        <dbReference type="EMBL" id="MFC6672828.1"/>
    </source>
</evidence>
<evidence type="ECO:0000256" key="1">
    <source>
        <dbReference type="SAM" id="MobiDB-lite"/>
    </source>
</evidence>
<proteinExistence type="predicted"/>
<feature type="compositionally biased region" description="Basic and acidic residues" evidence="1">
    <location>
        <begin position="64"/>
        <end position="77"/>
    </location>
</feature>
<dbReference type="RefSeq" id="WP_379911244.1">
    <property type="nucleotide sequence ID" value="NZ_JBHSWE010000001.1"/>
</dbReference>
<dbReference type="EMBL" id="JBHSWE010000001">
    <property type="protein sequence ID" value="MFC6672828.1"/>
    <property type="molecule type" value="Genomic_DNA"/>
</dbReference>
<accession>A0ABW2A604</accession>
<protein>
    <submittedName>
        <fullName evidence="2">Uncharacterized protein</fullName>
    </submittedName>
</protein>
<gene>
    <name evidence="2" type="ORF">ACFQDL_24170</name>
</gene>
<reference evidence="3" key="1">
    <citation type="journal article" date="2019" name="Int. J. Syst. Evol. Microbiol.">
        <title>The Global Catalogue of Microorganisms (GCM) 10K type strain sequencing project: providing services to taxonomists for standard genome sequencing and annotation.</title>
        <authorList>
            <consortium name="The Broad Institute Genomics Platform"/>
            <consortium name="The Broad Institute Genome Sequencing Center for Infectious Disease"/>
            <person name="Wu L."/>
            <person name="Ma J."/>
        </authorList>
    </citation>
    <scope>NUCLEOTIDE SEQUENCE [LARGE SCALE GENOMIC DNA]</scope>
    <source>
        <strain evidence="3">NBRC 111756</strain>
    </source>
</reference>
<feature type="region of interest" description="Disordered" evidence="1">
    <location>
        <begin position="55"/>
        <end position="81"/>
    </location>
</feature>
<sequence>MKQRKFDKVHNDTALLRHSIRAAAAPRRYSVFTAFPKPNIRATMRCPTKSIRYGQETSPARVRLQADPRLDPVREPDGPPDWRQAYDEISLGSKAGRAFSRPTWIWRRKERREFNAEVRRLPMQPEGILGIPKTAEEYIDALDNAGLSIFASILREDKELI</sequence>